<feature type="domain" description="DUF5643" evidence="3">
    <location>
        <begin position="260"/>
        <end position="365"/>
    </location>
</feature>
<evidence type="ECO:0000313" key="5">
    <source>
        <dbReference type="Proteomes" id="UP001141950"/>
    </source>
</evidence>
<proteinExistence type="predicted"/>
<gene>
    <name evidence="4" type="ORF">NQZ67_08555</name>
</gene>
<keyword evidence="1" id="KW-0472">Membrane</keyword>
<dbReference type="EMBL" id="JANIPJ010000005">
    <property type="protein sequence ID" value="MCR2803925.1"/>
    <property type="molecule type" value="Genomic_DNA"/>
</dbReference>
<accession>A0A9X2MP98</accession>
<dbReference type="Gene3D" id="2.60.40.1630">
    <property type="entry name" value="bacillus anthracis domain"/>
    <property type="match status" value="1"/>
</dbReference>
<protein>
    <submittedName>
        <fullName evidence="4">DUF4179 domain-containing protein</fullName>
    </submittedName>
</protein>
<feature type="domain" description="DUF4179" evidence="2">
    <location>
        <begin position="79"/>
        <end position="172"/>
    </location>
</feature>
<dbReference type="InterPro" id="IPR025436">
    <property type="entry name" value="DUF4179"/>
</dbReference>
<dbReference type="RefSeq" id="WP_257444608.1">
    <property type="nucleotide sequence ID" value="NZ_JANIPJ010000005.1"/>
</dbReference>
<keyword evidence="1" id="KW-0812">Transmembrane</keyword>
<reference evidence="4" key="1">
    <citation type="submission" date="2022-08" db="EMBL/GenBank/DDBJ databases">
        <title>The genomic sequence of strain Paenibacillus sp. SCIV0701.</title>
        <authorList>
            <person name="Zhao H."/>
        </authorList>
    </citation>
    <scope>NUCLEOTIDE SEQUENCE</scope>
    <source>
        <strain evidence="4">SCIV0701</strain>
    </source>
</reference>
<comment type="caution">
    <text evidence="4">The sequence shown here is derived from an EMBL/GenBank/DDBJ whole genome shotgun (WGS) entry which is preliminary data.</text>
</comment>
<evidence type="ECO:0000313" key="4">
    <source>
        <dbReference type="EMBL" id="MCR2803925.1"/>
    </source>
</evidence>
<sequence length="484" mass="55309">MDDSRKRAGAEAGDKKINNEEMELVKDSELRKVVNDLREDSVKVRERSDPLNPDLEQKLEHHIMKGLQDGRRRGIRYRRSRVSFQLGAAAVCMLLLLTAFVRISPAFAAFVKEIPGFSGFVELISYDRSLMSALDNEYMQIVNKSDERNGYKLTVNGVIADHQRIVLLYTVEGPGIRRQDLGAMKHEFKDENGNDLQAGIMSFYAPGEGETEGMVQDYFDILMSSEDQIPQKLHFKLQAGGEWLEVIVPIDHRMFEGLREEIELNQTIEVAGQKVTVKKAVITPLQVLIDFESDQGNTKRLNDFIKLELVDDRGISYKTDTGFGDLDNSITRRFHSSYFQKPKTLTLKAEGILMSDRDMSVVIDTEEETLISRPDDRLRLIDMTKRTDAIDFAFELDQSDDPDDVMRGLMLFHYDGVIRDAKGKEYPIEYGDSARKNFSSFHGGYEKQGTYHYHIPNAEYAQPVTIDIDQYLGYELQDISVKIK</sequence>
<evidence type="ECO:0000256" key="1">
    <source>
        <dbReference type="SAM" id="Phobius"/>
    </source>
</evidence>
<dbReference type="AlphaFoldDB" id="A0A9X2MP98"/>
<dbReference type="InterPro" id="IPR040680">
    <property type="entry name" value="DUF5643"/>
</dbReference>
<keyword evidence="1" id="KW-1133">Transmembrane helix</keyword>
<keyword evidence="5" id="KW-1185">Reference proteome</keyword>
<dbReference type="Proteomes" id="UP001141950">
    <property type="component" value="Unassembled WGS sequence"/>
</dbReference>
<evidence type="ECO:0000259" key="2">
    <source>
        <dbReference type="Pfam" id="PF13786"/>
    </source>
</evidence>
<organism evidence="4 5">
    <name type="scientific">Paenibacillus soyae</name>
    <dbReference type="NCBI Taxonomy" id="2969249"/>
    <lineage>
        <taxon>Bacteria</taxon>
        <taxon>Bacillati</taxon>
        <taxon>Bacillota</taxon>
        <taxon>Bacilli</taxon>
        <taxon>Bacillales</taxon>
        <taxon>Paenibacillaceae</taxon>
        <taxon>Paenibacillus</taxon>
    </lineage>
</organism>
<dbReference type="Pfam" id="PF13786">
    <property type="entry name" value="DUF4179"/>
    <property type="match status" value="1"/>
</dbReference>
<name>A0A9X2MP98_9BACL</name>
<dbReference type="Pfam" id="PF18705">
    <property type="entry name" value="DUF5643"/>
    <property type="match status" value="1"/>
</dbReference>
<feature type="transmembrane region" description="Helical" evidence="1">
    <location>
        <begin position="82"/>
        <end position="101"/>
    </location>
</feature>
<evidence type="ECO:0000259" key="3">
    <source>
        <dbReference type="Pfam" id="PF18705"/>
    </source>
</evidence>